<keyword evidence="2" id="KW-1185">Reference proteome</keyword>
<sequence length="80" mass="8849">MDDDTGLVEKDQRGLRAVLELPVPDQLVSPKTVLTNEEIVALTDRSLEAYVKKDGVDSACFTKPEQVCDEQDDLLAKMKA</sequence>
<name>A0ACC1M9U3_9FUNG</name>
<accession>A0ACC1M9U3</accession>
<proteinExistence type="predicted"/>
<protein>
    <submittedName>
        <fullName evidence="1">Uncharacterized protein</fullName>
    </submittedName>
</protein>
<gene>
    <name evidence="1" type="ORF">IWW38_000401</name>
</gene>
<comment type="caution">
    <text evidence="1">The sequence shown here is derived from an EMBL/GenBank/DDBJ whole genome shotgun (WGS) entry which is preliminary data.</text>
</comment>
<dbReference type="EMBL" id="JANBVB010000004">
    <property type="protein sequence ID" value="KAJ2900526.1"/>
    <property type="molecule type" value="Genomic_DNA"/>
</dbReference>
<evidence type="ECO:0000313" key="1">
    <source>
        <dbReference type="EMBL" id="KAJ2900526.1"/>
    </source>
</evidence>
<reference evidence="1" key="1">
    <citation type="submission" date="2022-07" db="EMBL/GenBank/DDBJ databases">
        <title>Phylogenomic reconstructions and comparative analyses of Kickxellomycotina fungi.</title>
        <authorList>
            <person name="Reynolds N.K."/>
            <person name="Stajich J.E."/>
            <person name="Barry K."/>
            <person name="Grigoriev I.V."/>
            <person name="Crous P."/>
            <person name="Smith M.E."/>
        </authorList>
    </citation>
    <scope>NUCLEOTIDE SEQUENCE</scope>
    <source>
        <strain evidence="1">CBS 190363</strain>
    </source>
</reference>
<evidence type="ECO:0000313" key="2">
    <source>
        <dbReference type="Proteomes" id="UP001139981"/>
    </source>
</evidence>
<dbReference type="Proteomes" id="UP001139981">
    <property type="component" value="Unassembled WGS sequence"/>
</dbReference>
<organism evidence="1 2">
    <name type="scientific">Coemansia aciculifera</name>
    <dbReference type="NCBI Taxonomy" id="417176"/>
    <lineage>
        <taxon>Eukaryota</taxon>
        <taxon>Fungi</taxon>
        <taxon>Fungi incertae sedis</taxon>
        <taxon>Zoopagomycota</taxon>
        <taxon>Kickxellomycotina</taxon>
        <taxon>Kickxellomycetes</taxon>
        <taxon>Kickxellales</taxon>
        <taxon>Kickxellaceae</taxon>
        <taxon>Coemansia</taxon>
    </lineage>
</organism>
<feature type="non-terminal residue" evidence="1">
    <location>
        <position position="80"/>
    </location>
</feature>